<comment type="caution">
    <text evidence="4">The sequence shown here is derived from an EMBL/GenBank/DDBJ whole genome shotgun (WGS) entry which is preliminary data.</text>
</comment>
<gene>
    <name evidence="4" type="ORF">Fcan01_08229</name>
</gene>
<dbReference type="Pfam" id="PF00226">
    <property type="entry name" value="DnaJ"/>
    <property type="match status" value="1"/>
</dbReference>
<evidence type="ECO:0000256" key="1">
    <source>
        <dbReference type="ARBA" id="ARBA00010476"/>
    </source>
</evidence>
<dbReference type="GO" id="GO:0051087">
    <property type="term" value="F:protein-folding chaperone binding"/>
    <property type="evidence" value="ECO:0007669"/>
    <property type="project" value="InterPro"/>
</dbReference>
<dbReference type="GO" id="GO:0051259">
    <property type="term" value="P:protein complex oligomerization"/>
    <property type="evidence" value="ECO:0007669"/>
    <property type="project" value="InterPro"/>
</dbReference>
<evidence type="ECO:0000313" key="5">
    <source>
        <dbReference type="Proteomes" id="UP000198287"/>
    </source>
</evidence>
<dbReference type="PANTHER" id="PTHR14021:SF15">
    <property type="entry name" value="IRON-SULFUR CLUSTER CO-CHAPERONE PROTEIN HSCB"/>
    <property type="match status" value="1"/>
</dbReference>
<dbReference type="SMART" id="SM00271">
    <property type="entry name" value="DnaJ"/>
    <property type="match status" value="1"/>
</dbReference>
<dbReference type="InterPro" id="IPR009073">
    <property type="entry name" value="HscB_oligo_C"/>
</dbReference>
<dbReference type="GO" id="GO:0001671">
    <property type="term" value="F:ATPase activator activity"/>
    <property type="evidence" value="ECO:0007669"/>
    <property type="project" value="InterPro"/>
</dbReference>
<dbReference type="InterPro" id="IPR036869">
    <property type="entry name" value="J_dom_sf"/>
</dbReference>
<dbReference type="PANTHER" id="PTHR14021">
    <property type="entry name" value="IRON-SULFUR CLUSTER CO-CHAPERONE PROTEIN HSCB"/>
    <property type="match status" value="1"/>
</dbReference>
<evidence type="ECO:0000259" key="3">
    <source>
        <dbReference type="PROSITE" id="PS50076"/>
    </source>
</evidence>
<evidence type="ECO:0000313" key="4">
    <source>
        <dbReference type="EMBL" id="OXA58547.1"/>
    </source>
</evidence>
<feature type="domain" description="J" evidence="3">
    <location>
        <begin position="116"/>
        <end position="197"/>
    </location>
</feature>
<dbReference type="Pfam" id="PF07743">
    <property type="entry name" value="HSCB_C"/>
    <property type="match status" value="1"/>
</dbReference>
<dbReference type="EMBL" id="LNIX01000003">
    <property type="protein sequence ID" value="OXA58547.1"/>
    <property type="molecule type" value="Genomic_DNA"/>
</dbReference>
<dbReference type="GO" id="GO:0044571">
    <property type="term" value="P:[2Fe-2S] cluster assembly"/>
    <property type="evidence" value="ECO:0007669"/>
    <property type="project" value="InterPro"/>
</dbReference>
<dbReference type="Gene3D" id="1.20.1280.20">
    <property type="entry name" value="HscB, C-terminal domain"/>
    <property type="match status" value="1"/>
</dbReference>
<dbReference type="NCBIfam" id="TIGR00714">
    <property type="entry name" value="hscB"/>
    <property type="match status" value="1"/>
</dbReference>
<dbReference type="OMA" id="CRCIQPV"/>
<keyword evidence="2" id="KW-0143">Chaperone</keyword>
<name>A0A226EN49_FOLCA</name>
<dbReference type="GO" id="GO:0005739">
    <property type="term" value="C:mitochondrion"/>
    <property type="evidence" value="ECO:0007669"/>
    <property type="project" value="TreeGrafter"/>
</dbReference>
<dbReference type="OrthoDB" id="448954at2759"/>
<organism evidence="4 5">
    <name type="scientific">Folsomia candida</name>
    <name type="common">Springtail</name>
    <dbReference type="NCBI Taxonomy" id="158441"/>
    <lineage>
        <taxon>Eukaryota</taxon>
        <taxon>Metazoa</taxon>
        <taxon>Ecdysozoa</taxon>
        <taxon>Arthropoda</taxon>
        <taxon>Hexapoda</taxon>
        <taxon>Collembola</taxon>
        <taxon>Entomobryomorpha</taxon>
        <taxon>Isotomoidea</taxon>
        <taxon>Isotomidae</taxon>
        <taxon>Proisotominae</taxon>
        <taxon>Folsomia</taxon>
    </lineage>
</organism>
<dbReference type="STRING" id="158441.A0A226EN49"/>
<comment type="similarity">
    <text evidence="1">Belongs to the HscB family.</text>
</comment>
<accession>A0A226EN49</accession>
<dbReference type="Gene3D" id="1.10.287.110">
    <property type="entry name" value="DnaJ domain"/>
    <property type="match status" value="1"/>
</dbReference>
<evidence type="ECO:0000256" key="2">
    <source>
        <dbReference type="ARBA" id="ARBA00023186"/>
    </source>
</evidence>
<sequence length="287" mass="32570">MLKTYAKNNPTPCHQQIIRSFSRSISSPKERKTQPHKGHVITSVPSCLTLPMSQVIMISKCFSGKPVENGVHCWKCKQKLESGSELDYLLCSGCGSPQRVVVGGDGDTRRGVWRPSFYELLGVKEQSFAVDVDELAATVRRLQKKLHPDLFAGKGKEEEEASQELSSLINKAFSTLASPIDRGRYLLQLRGVKDPLGDIEKEITSEPTFLEEVMTLNERLEELESEKDWRHFREENDKVLTQLQSDLNVAFTENKIDEAKIILARMKYFDTLQSKLKELKSKLNIVE</sequence>
<dbReference type="CDD" id="cd06257">
    <property type="entry name" value="DnaJ"/>
    <property type="match status" value="1"/>
</dbReference>
<dbReference type="PROSITE" id="PS50076">
    <property type="entry name" value="DNAJ_2"/>
    <property type="match status" value="1"/>
</dbReference>
<dbReference type="SUPFAM" id="SSF47144">
    <property type="entry name" value="HSC20 (HSCB), C-terminal oligomerisation domain"/>
    <property type="match status" value="1"/>
</dbReference>
<keyword evidence="5" id="KW-1185">Reference proteome</keyword>
<reference evidence="4 5" key="1">
    <citation type="submission" date="2015-12" db="EMBL/GenBank/DDBJ databases">
        <title>The genome of Folsomia candida.</title>
        <authorList>
            <person name="Faddeeva A."/>
            <person name="Derks M.F."/>
            <person name="Anvar Y."/>
            <person name="Smit S."/>
            <person name="Van Straalen N."/>
            <person name="Roelofs D."/>
        </authorList>
    </citation>
    <scope>NUCLEOTIDE SEQUENCE [LARGE SCALE GENOMIC DNA]</scope>
    <source>
        <strain evidence="4 5">VU population</strain>
        <tissue evidence="4">Whole body</tissue>
    </source>
</reference>
<dbReference type="InterPro" id="IPR036386">
    <property type="entry name" value="HscB_C_sf"/>
</dbReference>
<proteinExistence type="inferred from homology"/>
<dbReference type="SUPFAM" id="SSF46565">
    <property type="entry name" value="Chaperone J-domain"/>
    <property type="match status" value="1"/>
</dbReference>
<dbReference type="InterPro" id="IPR004640">
    <property type="entry name" value="HscB"/>
</dbReference>
<dbReference type="Proteomes" id="UP000198287">
    <property type="component" value="Unassembled WGS sequence"/>
</dbReference>
<dbReference type="InterPro" id="IPR001623">
    <property type="entry name" value="DnaJ_domain"/>
</dbReference>
<protein>
    <submittedName>
        <fullName evidence="4">Iron-sulfur cluster co-chaperone protein HscB, mitochondrial</fullName>
    </submittedName>
</protein>
<dbReference type="AlphaFoldDB" id="A0A226EN49"/>